<reference evidence="4" key="1">
    <citation type="submission" date="2021-02" db="EMBL/GenBank/DDBJ databases">
        <authorList>
            <person name="Nowell W R."/>
        </authorList>
    </citation>
    <scope>NUCLEOTIDE SEQUENCE</scope>
</reference>
<keyword evidence="2" id="KW-0472">Membrane</keyword>
<feature type="transmembrane region" description="Helical" evidence="2">
    <location>
        <begin position="80"/>
        <end position="98"/>
    </location>
</feature>
<dbReference type="EMBL" id="CAJNOQ010012766">
    <property type="protein sequence ID" value="CAF1307562.1"/>
    <property type="molecule type" value="Genomic_DNA"/>
</dbReference>
<comment type="caution">
    <text evidence="4">The sequence shown here is derived from an EMBL/GenBank/DDBJ whole genome shotgun (WGS) entry which is preliminary data.</text>
</comment>
<organism evidence="4 7">
    <name type="scientific">Didymodactylos carnosus</name>
    <dbReference type="NCBI Taxonomy" id="1234261"/>
    <lineage>
        <taxon>Eukaryota</taxon>
        <taxon>Metazoa</taxon>
        <taxon>Spiralia</taxon>
        <taxon>Gnathifera</taxon>
        <taxon>Rotifera</taxon>
        <taxon>Eurotatoria</taxon>
        <taxon>Bdelloidea</taxon>
        <taxon>Philodinida</taxon>
        <taxon>Philodinidae</taxon>
        <taxon>Didymodactylos</taxon>
    </lineage>
</organism>
<accession>A0A815DY22</accession>
<dbReference type="Proteomes" id="UP000681722">
    <property type="component" value="Unassembled WGS sequence"/>
</dbReference>
<dbReference type="Proteomes" id="UP000663829">
    <property type="component" value="Unassembled WGS sequence"/>
</dbReference>
<evidence type="ECO:0000256" key="1">
    <source>
        <dbReference type="SAM" id="MobiDB-lite"/>
    </source>
</evidence>
<sequence length="100" mass="11594">MYGGRARRRRQLGDQNQGWANTNNRYPYSNQNYGNSNYGQYGNYPYGGSYGQNSNYGNPNNNNYGAGYYNGYRLNGTEHLRSNMFLIYILCFIPLFLLKV</sequence>
<gene>
    <name evidence="4" type="ORF">GPM918_LOCUS28834</name>
    <name evidence="3" type="ORF">OVA965_LOCUS23137</name>
    <name evidence="6" type="ORF">SRO942_LOCUS29363</name>
    <name evidence="5" type="ORF">TMI583_LOCUS23854</name>
</gene>
<keyword evidence="2" id="KW-1133">Transmembrane helix</keyword>
<feature type="compositionally biased region" description="Polar residues" evidence="1">
    <location>
        <begin position="13"/>
        <end position="25"/>
    </location>
</feature>
<keyword evidence="7" id="KW-1185">Reference proteome</keyword>
<evidence type="ECO:0000313" key="6">
    <source>
        <dbReference type="EMBL" id="CAF4142119.1"/>
    </source>
</evidence>
<proteinExistence type="predicted"/>
<dbReference type="Proteomes" id="UP000682733">
    <property type="component" value="Unassembled WGS sequence"/>
</dbReference>
<evidence type="ECO:0000313" key="7">
    <source>
        <dbReference type="Proteomes" id="UP000663829"/>
    </source>
</evidence>
<dbReference type="AlphaFoldDB" id="A0A815DY22"/>
<evidence type="ECO:0000313" key="3">
    <source>
        <dbReference type="EMBL" id="CAF1182592.1"/>
    </source>
</evidence>
<evidence type="ECO:0000313" key="5">
    <source>
        <dbReference type="EMBL" id="CAF3993866.1"/>
    </source>
</evidence>
<feature type="compositionally biased region" description="Basic residues" evidence="1">
    <location>
        <begin position="1"/>
        <end position="10"/>
    </location>
</feature>
<dbReference type="EMBL" id="CAJOBC010040624">
    <property type="protein sequence ID" value="CAF4142119.1"/>
    <property type="molecule type" value="Genomic_DNA"/>
</dbReference>
<evidence type="ECO:0000256" key="2">
    <source>
        <dbReference type="SAM" id="Phobius"/>
    </source>
</evidence>
<protein>
    <submittedName>
        <fullName evidence="4">Uncharacterized protein</fullName>
    </submittedName>
</protein>
<feature type="region of interest" description="Disordered" evidence="1">
    <location>
        <begin position="1"/>
        <end position="32"/>
    </location>
</feature>
<dbReference type="EMBL" id="CAJNOK010013350">
    <property type="protein sequence ID" value="CAF1182592.1"/>
    <property type="molecule type" value="Genomic_DNA"/>
</dbReference>
<keyword evidence="2" id="KW-0812">Transmembrane</keyword>
<evidence type="ECO:0000313" key="4">
    <source>
        <dbReference type="EMBL" id="CAF1307562.1"/>
    </source>
</evidence>
<name>A0A815DY22_9BILA</name>
<dbReference type="Proteomes" id="UP000677228">
    <property type="component" value="Unassembled WGS sequence"/>
</dbReference>
<dbReference type="EMBL" id="CAJOBA010034877">
    <property type="protein sequence ID" value="CAF3993866.1"/>
    <property type="molecule type" value="Genomic_DNA"/>
</dbReference>